<protein>
    <submittedName>
        <fullName evidence="1">Uncharacterized protein</fullName>
    </submittedName>
</protein>
<feature type="non-terminal residue" evidence="1">
    <location>
        <position position="158"/>
    </location>
</feature>
<evidence type="ECO:0000313" key="1">
    <source>
        <dbReference type="EMBL" id="RKP15818.1"/>
    </source>
</evidence>
<evidence type="ECO:0000313" key="2">
    <source>
        <dbReference type="Proteomes" id="UP000281549"/>
    </source>
</evidence>
<reference evidence="2" key="1">
    <citation type="journal article" date="2018" name="Nat. Microbiol.">
        <title>Leveraging single-cell genomics to expand the fungal tree of life.</title>
        <authorList>
            <person name="Ahrendt S.R."/>
            <person name="Quandt C.A."/>
            <person name="Ciobanu D."/>
            <person name="Clum A."/>
            <person name="Salamov A."/>
            <person name="Andreopoulos B."/>
            <person name="Cheng J.F."/>
            <person name="Woyke T."/>
            <person name="Pelin A."/>
            <person name="Henrissat B."/>
            <person name="Reynolds N.K."/>
            <person name="Benny G.L."/>
            <person name="Smith M.E."/>
            <person name="James T.Y."/>
            <person name="Grigoriev I.V."/>
        </authorList>
    </citation>
    <scope>NUCLEOTIDE SEQUENCE [LARGE SCALE GENOMIC DNA]</scope>
    <source>
        <strain evidence="2">CSF55</strain>
    </source>
</reference>
<gene>
    <name evidence="1" type="ORF">ROZALSC1DRAFT_18302</name>
</gene>
<accession>A0A4P9Y9N4</accession>
<name>A0A4P9Y9N4_ROZAC</name>
<dbReference type="EMBL" id="ML007608">
    <property type="protein sequence ID" value="RKP15818.1"/>
    <property type="molecule type" value="Genomic_DNA"/>
</dbReference>
<proteinExistence type="predicted"/>
<dbReference type="AlphaFoldDB" id="A0A4P9Y9N4"/>
<organism evidence="1 2">
    <name type="scientific">Rozella allomycis (strain CSF55)</name>
    <dbReference type="NCBI Taxonomy" id="988480"/>
    <lineage>
        <taxon>Eukaryota</taxon>
        <taxon>Fungi</taxon>
        <taxon>Fungi incertae sedis</taxon>
        <taxon>Cryptomycota</taxon>
        <taxon>Cryptomycota incertae sedis</taxon>
        <taxon>Rozella</taxon>
    </lineage>
</organism>
<sequence length="158" mass="18532">MKDEYFLKSLERRQKPPVITENIVDKMCSSTYLTEKERDMLKEIVWKYPYAFAIDEDSKGCIDPNVMPRVKIVVVDHNAWKRKSPIYVGKELKEVVEFLKKKEKSGVLERAKNSPYSNNWFMIRKKNGQLRFIQDVQPLNGVTVVDRSQPPHGEKLSE</sequence>
<dbReference type="SUPFAM" id="SSF56672">
    <property type="entry name" value="DNA/RNA polymerases"/>
    <property type="match status" value="1"/>
</dbReference>
<dbReference type="InterPro" id="IPR043502">
    <property type="entry name" value="DNA/RNA_pol_sf"/>
</dbReference>
<dbReference type="Gene3D" id="3.10.10.10">
    <property type="entry name" value="HIV Type 1 Reverse Transcriptase, subunit A, domain 1"/>
    <property type="match status" value="1"/>
</dbReference>
<dbReference type="Proteomes" id="UP000281549">
    <property type="component" value="Unassembled WGS sequence"/>
</dbReference>